<feature type="compositionally biased region" description="Polar residues" evidence="1">
    <location>
        <begin position="27"/>
        <end position="37"/>
    </location>
</feature>
<accession>A0ABN7PKK0</accession>
<proteinExistence type="predicted"/>
<evidence type="ECO:0000256" key="1">
    <source>
        <dbReference type="SAM" id="MobiDB-lite"/>
    </source>
</evidence>
<sequence length="157" mass="18235">SERRDCEQFDDNCQGPTQENDIPADENYSNETSSDENIIDKTSSDQNLFDGTPSDDKRFMQEHLQMKRFMKEHLQMKKFIHPINSDGIPPENDNKDESPADPIRCPVGQYSGLYNLCQECPGMNEMCFTQNCCSPNTDLFCSFDGYCRCRPDQRDYW</sequence>
<organism evidence="2 3">
    <name type="scientific">Timema podura</name>
    <name type="common">Walking stick</name>
    <dbReference type="NCBI Taxonomy" id="61482"/>
    <lineage>
        <taxon>Eukaryota</taxon>
        <taxon>Metazoa</taxon>
        <taxon>Ecdysozoa</taxon>
        <taxon>Arthropoda</taxon>
        <taxon>Hexapoda</taxon>
        <taxon>Insecta</taxon>
        <taxon>Pterygota</taxon>
        <taxon>Neoptera</taxon>
        <taxon>Polyneoptera</taxon>
        <taxon>Phasmatodea</taxon>
        <taxon>Timematodea</taxon>
        <taxon>Timematoidea</taxon>
        <taxon>Timematidae</taxon>
        <taxon>Timema</taxon>
    </lineage>
</organism>
<gene>
    <name evidence="2" type="ORF">TPAB3V08_LOCUS15257</name>
</gene>
<feature type="non-terminal residue" evidence="2">
    <location>
        <position position="1"/>
    </location>
</feature>
<feature type="region of interest" description="Disordered" evidence="1">
    <location>
        <begin position="1"/>
        <end position="56"/>
    </location>
</feature>
<evidence type="ECO:0000313" key="2">
    <source>
        <dbReference type="EMBL" id="CAG2068314.1"/>
    </source>
</evidence>
<dbReference type="Proteomes" id="UP001153148">
    <property type="component" value="Unassembled WGS sequence"/>
</dbReference>
<name>A0ABN7PKK0_TIMPD</name>
<dbReference type="EMBL" id="CAJPIN010086445">
    <property type="protein sequence ID" value="CAG2068314.1"/>
    <property type="molecule type" value="Genomic_DNA"/>
</dbReference>
<feature type="non-terminal residue" evidence="2">
    <location>
        <position position="157"/>
    </location>
</feature>
<reference evidence="2" key="1">
    <citation type="submission" date="2021-03" db="EMBL/GenBank/DDBJ databases">
        <authorList>
            <person name="Tran Van P."/>
        </authorList>
    </citation>
    <scope>NUCLEOTIDE SEQUENCE</scope>
</reference>
<protein>
    <submittedName>
        <fullName evidence="2">Uncharacterized protein</fullName>
    </submittedName>
</protein>
<feature type="region of interest" description="Disordered" evidence="1">
    <location>
        <begin position="82"/>
        <end position="102"/>
    </location>
</feature>
<evidence type="ECO:0000313" key="3">
    <source>
        <dbReference type="Proteomes" id="UP001153148"/>
    </source>
</evidence>
<keyword evidence="3" id="KW-1185">Reference proteome</keyword>
<comment type="caution">
    <text evidence="2">The sequence shown here is derived from an EMBL/GenBank/DDBJ whole genome shotgun (WGS) entry which is preliminary data.</text>
</comment>